<dbReference type="OrthoDB" id="346987at2759"/>
<dbReference type="GeneID" id="34618898"/>
<organism evidence="2 3">
    <name type="scientific">Cyclospora cayetanensis</name>
    <dbReference type="NCBI Taxonomy" id="88456"/>
    <lineage>
        <taxon>Eukaryota</taxon>
        <taxon>Sar</taxon>
        <taxon>Alveolata</taxon>
        <taxon>Apicomplexa</taxon>
        <taxon>Conoidasida</taxon>
        <taxon>Coccidia</taxon>
        <taxon>Eucoccidiorida</taxon>
        <taxon>Eimeriorina</taxon>
        <taxon>Eimeriidae</taxon>
        <taxon>Cyclospora</taxon>
    </lineage>
</organism>
<feature type="compositionally biased region" description="Basic and acidic residues" evidence="1">
    <location>
        <begin position="85"/>
        <end position="114"/>
    </location>
</feature>
<gene>
    <name evidence="3" type="primary">LOC34618898</name>
</gene>
<evidence type="ECO:0000313" key="3">
    <source>
        <dbReference type="RefSeq" id="XP_026192282.1"/>
    </source>
</evidence>
<evidence type="ECO:0000256" key="1">
    <source>
        <dbReference type="SAM" id="MobiDB-lite"/>
    </source>
</evidence>
<feature type="compositionally biased region" description="Low complexity" evidence="1">
    <location>
        <begin position="220"/>
        <end position="229"/>
    </location>
</feature>
<dbReference type="RefSeq" id="XP_026192282.1">
    <property type="nucleotide sequence ID" value="XM_026336497.1"/>
</dbReference>
<keyword evidence="2" id="KW-1185">Reference proteome</keyword>
<evidence type="ECO:0000313" key="2">
    <source>
        <dbReference type="Proteomes" id="UP000515125"/>
    </source>
</evidence>
<dbReference type="AlphaFoldDB" id="A0A6P6RY12"/>
<dbReference type="Proteomes" id="UP000515125">
    <property type="component" value="Unplaced"/>
</dbReference>
<feature type="region of interest" description="Disordered" evidence="1">
    <location>
        <begin position="85"/>
        <end position="158"/>
    </location>
</feature>
<protein>
    <submittedName>
        <fullName evidence="3">Uncharacterized protein LOC34618898</fullName>
    </submittedName>
</protein>
<sequence length="302" mass="32970">MSKLSAFFEKKKKKITKVTAPPELTQVVEKVEEPVADDDLGWGLEPQQESQWVAPGTSPASTGGEGPLARSLRVSAVGAYELESKRDKSWGTMKKLEEEQRRGLQELREQEQRELLLLQQQPQKGQTQEASDKQDADGDSPQVKDNIRDEVEADNLPVSARVLRALGSGSFQRKARGTFVPSFEDDPDLATAAQMVSTKQQPQGKKQQAGRKSPVDVSHESSGSASSSSKSEDHHQQQQDQGLLSTSDSEGSVAGPAAVIFDVQKFVSFEGLSVAGVVLDAELVRRKYETRPPWTTLTAAKV</sequence>
<accession>A0A6P6RY12</accession>
<proteinExistence type="predicted"/>
<reference evidence="3" key="1">
    <citation type="submission" date="2025-08" db="UniProtKB">
        <authorList>
            <consortium name="RefSeq"/>
        </authorList>
    </citation>
    <scope>IDENTIFICATION</scope>
</reference>
<feature type="region of interest" description="Disordered" evidence="1">
    <location>
        <begin position="174"/>
        <end position="250"/>
    </location>
</feature>
<feature type="region of interest" description="Disordered" evidence="1">
    <location>
        <begin position="36"/>
        <end position="70"/>
    </location>
</feature>
<feature type="compositionally biased region" description="Low complexity" evidence="1">
    <location>
        <begin position="238"/>
        <end position="249"/>
    </location>
</feature>
<name>A0A6P6RY12_9EIME</name>